<accession>A0A1L8CPN6</accession>
<dbReference type="Pfam" id="PF06262">
    <property type="entry name" value="Zincin_1"/>
    <property type="match status" value="1"/>
</dbReference>
<dbReference type="SUPFAM" id="SSF55486">
    <property type="entry name" value="Metalloproteases ('zincins'), catalytic domain"/>
    <property type="match status" value="1"/>
</dbReference>
<evidence type="ECO:0000313" key="2">
    <source>
        <dbReference type="Proteomes" id="UP000231632"/>
    </source>
</evidence>
<proteinExistence type="predicted"/>
<evidence type="ECO:0000313" key="1">
    <source>
        <dbReference type="EMBL" id="GAV20881.1"/>
    </source>
</evidence>
<organism evidence="1 2">
    <name type="scientific">Mariprofundus micogutta</name>
    <dbReference type="NCBI Taxonomy" id="1921010"/>
    <lineage>
        <taxon>Bacteria</taxon>
        <taxon>Pseudomonadati</taxon>
        <taxon>Pseudomonadota</taxon>
        <taxon>Candidatius Mariprofundia</taxon>
        <taxon>Mariprofundales</taxon>
        <taxon>Mariprofundaceae</taxon>
        <taxon>Mariprofundus</taxon>
    </lineage>
</organism>
<dbReference type="InterPro" id="IPR010428">
    <property type="entry name" value="Zincin_1"/>
</dbReference>
<reference evidence="1 2" key="1">
    <citation type="journal article" date="2017" name="Arch. Microbiol.">
        <title>Mariprofundus micogutta sp. nov., a novel iron-oxidizing zetaproteobacterium isolated from a deep-sea hydrothermal field at the Bayonnaise knoll of the Izu-Ogasawara arc, and a description of Mariprofundales ord. nov. and Zetaproteobacteria classis nov.</title>
        <authorList>
            <person name="Makita H."/>
            <person name="Tanaka E."/>
            <person name="Mitsunobu S."/>
            <person name="Miyazaki M."/>
            <person name="Nunoura T."/>
            <person name="Uematsu K."/>
            <person name="Takaki Y."/>
            <person name="Nishi S."/>
            <person name="Shimamura S."/>
            <person name="Takai K."/>
        </authorList>
    </citation>
    <scope>NUCLEOTIDE SEQUENCE [LARGE SCALE GENOMIC DNA]</scope>
    <source>
        <strain evidence="1 2">ET2</strain>
    </source>
</reference>
<dbReference type="STRING" id="1921010.MMIC_P1856"/>
<protein>
    <submittedName>
        <fullName evidence="1">Possibl zinc metallo-peptidase</fullName>
    </submittedName>
</protein>
<sequence length="119" mass="13287">MIAEKLFNELPAKFRRLMQNVVIVTEDFASAEVLASMQIESAYDLLGLYEGVPLTERQIAESGSVPDLIHLYREPILAMQAESGESISACIRNVMVHEIGHHFGFSDAQMHAIEQESKP</sequence>
<comment type="caution">
    <text evidence="1">The sequence shown here is derived from an EMBL/GenBank/DDBJ whole genome shotgun (WGS) entry which is preliminary data.</text>
</comment>
<dbReference type="AlphaFoldDB" id="A0A1L8CPN6"/>
<dbReference type="Gene3D" id="3.30.2010.20">
    <property type="match status" value="1"/>
</dbReference>
<dbReference type="InterPro" id="IPR038555">
    <property type="entry name" value="Zincin_1_sf"/>
</dbReference>
<name>A0A1L8CPN6_9PROT</name>
<keyword evidence="2" id="KW-1185">Reference proteome</keyword>
<gene>
    <name evidence="1" type="ORF">MMIC_P1856</name>
</gene>
<dbReference type="Proteomes" id="UP000231632">
    <property type="component" value="Unassembled WGS sequence"/>
</dbReference>
<dbReference type="CDD" id="cd12952">
    <property type="entry name" value="MMP_ACEL2062"/>
    <property type="match status" value="1"/>
</dbReference>
<dbReference type="EMBL" id="BDFD01000016">
    <property type="protein sequence ID" value="GAV20881.1"/>
    <property type="molecule type" value="Genomic_DNA"/>
</dbReference>